<dbReference type="GO" id="GO:0005509">
    <property type="term" value="F:calcium ion binding"/>
    <property type="evidence" value="ECO:0007669"/>
    <property type="project" value="InterPro"/>
</dbReference>
<sequence length="901" mass="99049">MAQPTLAELEESWRKGAKVEAQSLSYGDGEWYEVKVLQLDAKAEAPAKVHFVGFGDDEDEWLPLRHLRLQATSSSSSGEAKKDAAFPLSELLKAFCSTERLVQKVHKRTGLTVEELQQLQGLQPEKLQAEFKFFKVEMNSAISFDEFATYLARIHQRACGFSEAGGKSQEPDMLRLELERSSKLQSQVAMLEKQVASISERFNITAEQVQTKQAVEALQKQVAAVIERLDSELPKVAAMSQVDAALGQVETLQKQVATLSEKFDSSPKVESSSSPVLQQQVEALAEQLDAASEQVEHCKAQTEQAVGMVERLAETLQKQAMDSYNMEQAFIRSESKMIGLQASSVSVLEGRLRVFVKSELDGAVVESMEDCRVFPRLQALEEGLQKLSEVAEKECRWLREAVEALSESLGMELTSNPAKASPSASPNMKSRTDASPSRPSMAHLASPEGRNAALFERLDADGDGDVSLQEFHKAQVLDSQLKAQIYDQLDTDLDGRVSREEFLAAQVSPVWPQSRPSEGRGSTPDRGSVSFPASSANVVEGEWPLITAILAEDSARATSLLRSKADIGGQDQEGCTALHRASALTGLAAVRSMLLEMGGAFMSSLRDLHMRTALHHAALAGCVEACQQLLDAPNFHDVDRRALHGRTALHLAAEYGHAEVCRALLDHKRFTVVDVSSPFSLAGVMAHLADVLTCYSARPELAELFHSPGDILDFQKASVLMAEKTIWELALGHILALIFIPSGFAGTFLLYRIFKPQYRWLRWPFVLLNFAFYVAGALMHCSFTFVGLLVSAPSRGHAVPAGLYADFKPFFEIICHLVGETAMLPGCIFSFVLLAAGMTELPRWTALLTTGPLQLLVAVVAPLMPLNIRMYMLVTTYNLSSGIWHLTMAASYWLRLRAKES</sequence>
<accession>A0AA36NAK4</accession>
<dbReference type="InterPro" id="IPR002048">
    <property type="entry name" value="EF_hand_dom"/>
</dbReference>
<gene>
    <name evidence="9" type="ORF">EVOR1521_LOCUS23547</name>
</gene>
<dbReference type="InterPro" id="IPR002110">
    <property type="entry name" value="Ankyrin_rpt"/>
</dbReference>
<evidence type="ECO:0000256" key="3">
    <source>
        <dbReference type="ARBA" id="ARBA00023043"/>
    </source>
</evidence>
<dbReference type="PROSITE" id="PS50222">
    <property type="entry name" value="EF_HAND_2"/>
    <property type="match status" value="1"/>
</dbReference>
<feature type="transmembrane region" description="Helical" evidence="7">
    <location>
        <begin position="730"/>
        <end position="754"/>
    </location>
</feature>
<evidence type="ECO:0000256" key="6">
    <source>
        <dbReference type="SAM" id="MobiDB-lite"/>
    </source>
</evidence>
<feature type="region of interest" description="Disordered" evidence="6">
    <location>
        <begin position="508"/>
        <end position="532"/>
    </location>
</feature>
<dbReference type="Gene3D" id="1.25.40.20">
    <property type="entry name" value="Ankyrin repeat-containing domain"/>
    <property type="match status" value="1"/>
</dbReference>
<comment type="caution">
    <text evidence="9">The sequence shown here is derived from an EMBL/GenBank/DDBJ whole genome shotgun (WGS) entry which is preliminary data.</text>
</comment>
<dbReference type="Gene3D" id="2.30.30.140">
    <property type="match status" value="1"/>
</dbReference>
<dbReference type="InterPro" id="IPR036770">
    <property type="entry name" value="Ankyrin_rpt-contain_sf"/>
</dbReference>
<feature type="coiled-coil region" evidence="5">
    <location>
        <begin position="242"/>
        <end position="301"/>
    </location>
</feature>
<dbReference type="PANTHER" id="PTHR24198">
    <property type="entry name" value="ANKYRIN REPEAT AND PROTEIN KINASE DOMAIN-CONTAINING PROTEIN"/>
    <property type="match status" value="1"/>
</dbReference>
<dbReference type="PROSITE" id="PS50088">
    <property type="entry name" value="ANK_REPEAT"/>
    <property type="match status" value="1"/>
</dbReference>
<name>A0AA36NAK4_9DINO</name>
<dbReference type="EMBL" id="CAUJNA010003361">
    <property type="protein sequence ID" value="CAJ1400132.1"/>
    <property type="molecule type" value="Genomic_DNA"/>
</dbReference>
<dbReference type="AlphaFoldDB" id="A0AA36NAK4"/>
<evidence type="ECO:0000256" key="7">
    <source>
        <dbReference type="SAM" id="Phobius"/>
    </source>
</evidence>
<dbReference type="SMART" id="SM00248">
    <property type="entry name" value="ANK"/>
    <property type="match status" value="3"/>
</dbReference>
<feature type="transmembrane region" description="Helical" evidence="7">
    <location>
        <begin position="810"/>
        <end position="834"/>
    </location>
</feature>
<reference evidence="9" key="1">
    <citation type="submission" date="2023-08" db="EMBL/GenBank/DDBJ databases">
        <authorList>
            <person name="Chen Y."/>
            <person name="Shah S."/>
            <person name="Dougan E. K."/>
            <person name="Thang M."/>
            <person name="Chan C."/>
        </authorList>
    </citation>
    <scope>NUCLEOTIDE SEQUENCE</scope>
</reference>
<dbReference type="Gene3D" id="1.10.238.10">
    <property type="entry name" value="EF-hand"/>
    <property type="match status" value="1"/>
</dbReference>
<feature type="domain" description="EF-hand" evidence="8">
    <location>
        <begin position="446"/>
        <end position="481"/>
    </location>
</feature>
<feature type="repeat" description="ANK" evidence="4">
    <location>
        <begin position="644"/>
        <end position="667"/>
    </location>
</feature>
<keyword evidence="10" id="KW-1185">Reference proteome</keyword>
<keyword evidence="2" id="KW-0106">Calcium</keyword>
<feature type="region of interest" description="Disordered" evidence="6">
    <location>
        <begin position="409"/>
        <end position="447"/>
    </location>
</feature>
<feature type="transmembrane region" description="Helical" evidence="7">
    <location>
        <begin position="846"/>
        <end position="864"/>
    </location>
</feature>
<dbReference type="Pfam" id="PF12796">
    <property type="entry name" value="Ank_2"/>
    <property type="match status" value="1"/>
</dbReference>
<feature type="compositionally biased region" description="Low complexity" evidence="6">
    <location>
        <begin position="415"/>
        <end position="429"/>
    </location>
</feature>
<evidence type="ECO:0000313" key="10">
    <source>
        <dbReference type="Proteomes" id="UP001178507"/>
    </source>
</evidence>
<organism evidence="9 10">
    <name type="scientific">Effrenium voratum</name>
    <dbReference type="NCBI Taxonomy" id="2562239"/>
    <lineage>
        <taxon>Eukaryota</taxon>
        <taxon>Sar</taxon>
        <taxon>Alveolata</taxon>
        <taxon>Dinophyceae</taxon>
        <taxon>Suessiales</taxon>
        <taxon>Symbiodiniaceae</taxon>
        <taxon>Effrenium</taxon>
    </lineage>
</organism>
<dbReference type="InterPro" id="IPR011992">
    <property type="entry name" value="EF-hand-dom_pair"/>
</dbReference>
<feature type="transmembrane region" description="Helical" evidence="7">
    <location>
        <begin position="870"/>
        <end position="894"/>
    </location>
</feature>
<evidence type="ECO:0000256" key="5">
    <source>
        <dbReference type="SAM" id="Coils"/>
    </source>
</evidence>
<evidence type="ECO:0000313" key="9">
    <source>
        <dbReference type="EMBL" id="CAJ1400132.1"/>
    </source>
</evidence>
<dbReference type="PROSITE" id="PS50297">
    <property type="entry name" value="ANK_REP_REGION"/>
    <property type="match status" value="1"/>
</dbReference>
<keyword evidence="5" id="KW-0175">Coiled coil</keyword>
<dbReference type="PROSITE" id="PS00018">
    <property type="entry name" value="EF_HAND_1"/>
    <property type="match status" value="1"/>
</dbReference>
<protein>
    <recommendedName>
        <fullName evidence="8">EF-hand domain-containing protein</fullName>
    </recommendedName>
</protein>
<keyword evidence="7" id="KW-1133">Transmembrane helix</keyword>
<dbReference type="SUPFAM" id="SSF48403">
    <property type="entry name" value="Ankyrin repeat"/>
    <property type="match status" value="1"/>
</dbReference>
<keyword evidence="3 4" id="KW-0040">ANK repeat</keyword>
<evidence type="ECO:0000256" key="4">
    <source>
        <dbReference type="PROSITE-ProRule" id="PRU00023"/>
    </source>
</evidence>
<evidence type="ECO:0000256" key="2">
    <source>
        <dbReference type="ARBA" id="ARBA00022837"/>
    </source>
</evidence>
<dbReference type="InterPro" id="IPR018247">
    <property type="entry name" value="EF_Hand_1_Ca_BS"/>
</dbReference>
<keyword evidence="1" id="KW-0677">Repeat</keyword>
<evidence type="ECO:0000259" key="8">
    <source>
        <dbReference type="PROSITE" id="PS50222"/>
    </source>
</evidence>
<dbReference type="CDD" id="cd00051">
    <property type="entry name" value="EFh"/>
    <property type="match status" value="1"/>
</dbReference>
<proteinExistence type="predicted"/>
<dbReference type="Pfam" id="PF13202">
    <property type="entry name" value="EF-hand_5"/>
    <property type="match status" value="2"/>
</dbReference>
<feature type="transmembrane region" description="Helical" evidence="7">
    <location>
        <begin position="766"/>
        <end position="790"/>
    </location>
</feature>
<dbReference type="SUPFAM" id="SSF47473">
    <property type="entry name" value="EF-hand"/>
    <property type="match status" value="1"/>
</dbReference>
<evidence type="ECO:0000256" key="1">
    <source>
        <dbReference type="ARBA" id="ARBA00022737"/>
    </source>
</evidence>
<dbReference type="Proteomes" id="UP001178507">
    <property type="component" value="Unassembled WGS sequence"/>
</dbReference>
<keyword evidence="7" id="KW-0472">Membrane</keyword>
<keyword evidence="7" id="KW-0812">Transmembrane</keyword>
<dbReference type="PANTHER" id="PTHR24198:SF165">
    <property type="entry name" value="ANKYRIN REPEAT-CONTAINING PROTEIN-RELATED"/>
    <property type="match status" value="1"/>
</dbReference>